<dbReference type="InterPro" id="IPR010982">
    <property type="entry name" value="Lambda_DNA-bd_dom_sf"/>
</dbReference>
<dbReference type="PANTHER" id="PTHR30146">
    <property type="entry name" value="LACI-RELATED TRANSCRIPTIONAL REPRESSOR"/>
    <property type="match status" value="1"/>
</dbReference>
<dbReference type="Pfam" id="PF00356">
    <property type="entry name" value="LacI"/>
    <property type="match status" value="1"/>
</dbReference>
<dbReference type="PANTHER" id="PTHR30146:SF153">
    <property type="entry name" value="LACTOSE OPERON REPRESSOR"/>
    <property type="match status" value="1"/>
</dbReference>
<dbReference type="Pfam" id="PF13377">
    <property type="entry name" value="Peripla_BP_3"/>
    <property type="match status" value="1"/>
</dbReference>
<feature type="domain" description="HTH lacI-type" evidence="4">
    <location>
        <begin position="2"/>
        <end position="56"/>
    </location>
</feature>
<dbReference type="InterPro" id="IPR028082">
    <property type="entry name" value="Peripla_BP_I"/>
</dbReference>
<keyword evidence="3" id="KW-0804">Transcription</keyword>
<dbReference type="Gene3D" id="3.40.50.2300">
    <property type="match status" value="2"/>
</dbReference>
<evidence type="ECO:0000256" key="1">
    <source>
        <dbReference type="ARBA" id="ARBA00023015"/>
    </source>
</evidence>
<accession>A0ABP9HJ42</accession>
<evidence type="ECO:0000313" key="6">
    <source>
        <dbReference type="Proteomes" id="UP001501195"/>
    </source>
</evidence>
<gene>
    <name evidence="5" type="ORF">GCM10023225_11880</name>
</gene>
<dbReference type="SMART" id="SM00354">
    <property type="entry name" value="HTH_LACI"/>
    <property type="match status" value="1"/>
</dbReference>
<dbReference type="Gene3D" id="1.10.260.40">
    <property type="entry name" value="lambda repressor-like DNA-binding domains"/>
    <property type="match status" value="1"/>
</dbReference>
<dbReference type="SUPFAM" id="SSF53822">
    <property type="entry name" value="Periplasmic binding protein-like I"/>
    <property type="match status" value="1"/>
</dbReference>
<dbReference type="SUPFAM" id="SSF47413">
    <property type="entry name" value="lambda repressor-like DNA-binding domains"/>
    <property type="match status" value="1"/>
</dbReference>
<evidence type="ECO:0000256" key="2">
    <source>
        <dbReference type="ARBA" id="ARBA00023125"/>
    </source>
</evidence>
<evidence type="ECO:0000313" key="5">
    <source>
        <dbReference type="EMBL" id="GAA4971790.1"/>
    </source>
</evidence>
<protein>
    <submittedName>
        <fullName evidence="5">Substrate-binding domain-containing protein</fullName>
    </submittedName>
</protein>
<dbReference type="PROSITE" id="PS00356">
    <property type="entry name" value="HTH_LACI_1"/>
    <property type="match status" value="1"/>
</dbReference>
<dbReference type="InterPro" id="IPR046335">
    <property type="entry name" value="LacI/GalR-like_sensor"/>
</dbReference>
<dbReference type="PROSITE" id="PS50932">
    <property type="entry name" value="HTH_LACI_2"/>
    <property type="match status" value="1"/>
</dbReference>
<keyword evidence="6" id="KW-1185">Reference proteome</keyword>
<keyword evidence="1" id="KW-0805">Transcription regulation</keyword>
<dbReference type="EMBL" id="BAABIL010000154">
    <property type="protein sequence ID" value="GAA4971790.1"/>
    <property type="molecule type" value="Genomic_DNA"/>
</dbReference>
<dbReference type="RefSeq" id="WP_345711479.1">
    <property type="nucleotide sequence ID" value="NZ_BAABIL010000154.1"/>
</dbReference>
<dbReference type="Proteomes" id="UP001501195">
    <property type="component" value="Unassembled WGS sequence"/>
</dbReference>
<comment type="caution">
    <text evidence="5">The sequence shown here is derived from an EMBL/GenBank/DDBJ whole genome shotgun (WGS) entry which is preliminary data.</text>
</comment>
<dbReference type="CDD" id="cd01392">
    <property type="entry name" value="HTH_LacI"/>
    <property type="match status" value="1"/>
</dbReference>
<organism evidence="5 6">
    <name type="scientific">Kineococcus glutinatus</name>
    <dbReference type="NCBI Taxonomy" id="1070872"/>
    <lineage>
        <taxon>Bacteria</taxon>
        <taxon>Bacillati</taxon>
        <taxon>Actinomycetota</taxon>
        <taxon>Actinomycetes</taxon>
        <taxon>Kineosporiales</taxon>
        <taxon>Kineosporiaceae</taxon>
        <taxon>Kineococcus</taxon>
    </lineage>
</organism>
<evidence type="ECO:0000259" key="4">
    <source>
        <dbReference type="PROSITE" id="PS50932"/>
    </source>
</evidence>
<evidence type="ECO:0000256" key="3">
    <source>
        <dbReference type="ARBA" id="ARBA00023163"/>
    </source>
</evidence>
<proteinExistence type="predicted"/>
<reference evidence="6" key="1">
    <citation type="journal article" date="2019" name="Int. J. Syst. Evol. Microbiol.">
        <title>The Global Catalogue of Microorganisms (GCM) 10K type strain sequencing project: providing services to taxonomists for standard genome sequencing and annotation.</title>
        <authorList>
            <consortium name="The Broad Institute Genomics Platform"/>
            <consortium name="The Broad Institute Genome Sequencing Center for Infectious Disease"/>
            <person name="Wu L."/>
            <person name="Ma J."/>
        </authorList>
    </citation>
    <scope>NUCLEOTIDE SEQUENCE [LARGE SCALE GENOMIC DNA]</scope>
    <source>
        <strain evidence="6">JCM 18126</strain>
    </source>
</reference>
<keyword evidence="2" id="KW-0238">DNA-binding</keyword>
<dbReference type="InterPro" id="IPR000843">
    <property type="entry name" value="HTH_LacI"/>
</dbReference>
<name>A0ABP9HJ42_9ACTN</name>
<sequence>MPTLRDVARAAGVSTTTASDALAGRGRITAATRERIAAAARDLGYLPNLAARNLRRGRTGAIGLRVPERTAGLTYYMELAIGAAERAHAEDAALTLLPTGSPPRPGLHVDGVVVADPALGDPGVAALAAAGLPVVTCERDLTPGAAHAGTVESDHAATAVRLLDHLAARGARRTAVLAPGTETAYGHDLRAAHERWCAERSVPPLVRDVGLASDPVVVAGAVAELLGSAEPPDALLVVPDGSATPALEAVRARGLHPPGDLLFAAYADGPVLRALQVTAVDLAAREMGRRLAGLLLDVLAGRRPPGTREVLPLQLVERASSAR</sequence>